<feature type="region of interest" description="Disordered" evidence="2">
    <location>
        <begin position="405"/>
        <end position="504"/>
    </location>
</feature>
<organism evidence="3 4">
    <name type="scientific">Kwoniella heveanensis BCC8398</name>
    <dbReference type="NCBI Taxonomy" id="1296120"/>
    <lineage>
        <taxon>Eukaryota</taxon>
        <taxon>Fungi</taxon>
        <taxon>Dikarya</taxon>
        <taxon>Basidiomycota</taxon>
        <taxon>Agaricomycotina</taxon>
        <taxon>Tremellomycetes</taxon>
        <taxon>Tremellales</taxon>
        <taxon>Cryptococcaceae</taxon>
        <taxon>Kwoniella</taxon>
    </lineage>
</organism>
<feature type="region of interest" description="Disordered" evidence="2">
    <location>
        <begin position="516"/>
        <end position="550"/>
    </location>
</feature>
<reference evidence="4" key="2">
    <citation type="submission" date="2013-12" db="EMBL/GenBank/DDBJ databases">
        <title>Evolution of pathogenesis and genome organization in the Tremellales.</title>
        <authorList>
            <person name="Cuomo C."/>
            <person name="Litvintseva A."/>
            <person name="Heitman J."/>
            <person name="Chen Y."/>
            <person name="Sun S."/>
            <person name="Springer D."/>
            <person name="Dromer F."/>
            <person name="Young S."/>
            <person name="Zeng Q."/>
            <person name="Chapman S."/>
            <person name="Gujja S."/>
            <person name="Saif S."/>
            <person name="Birren B."/>
        </authorList>
    </citation>
    <scope>NUCLEOTIDE SEQUENCE [LARGE SCALE GENOMIC DNA]</scope>
    <source>
        <strain evidence="4">BCC8398</strain>
    </source>
</reference>
<gene>
    <name evidence="3" type="ORF">I316_03005</name>
</gene>
<proteinExistence type="predicted"/>
<dbReference type="Proteomes" id="UP000092666">
    <property type="component" value="Unassembled WGS sequence"/>
</dbReference>
<dbReference type="AlphaFoldDB" id="A0A1B9GWS1"/>
<feature type="compositionally biased region" description="Pro residues" evidence="2">
    <location>
        <begin position="41"/>
        <end position="50"/>
    </location>
</feature>
<feature type="compositionally biased region" description="Low complexity" evidence="2">
    <location>
        <begin position="246"/>
        <end position="260"/>
    </location>
</feature>
<feature type="region of interest" description="Disordered" evidence="2">
    <location>
        <begin position="244"/>
        <end position="330"/>
    </location>
</feature>
<feature type="compositionally biased region" description="Low complexity" evidence="2">
    <location>
        <begin position="193"/>
        <end position="205"/>
    </location>
</feature>
<evidence type="ECO:0000256" key="2">
    <source>
        <dbReference type="SAM" id="MobiDB-lite"/>
    </source>
</evidence>
<keyword evidence="4" id="KW-1185">Reference proteome</keyword>
<feature type="coiled-coil region" evidence="1">
    <location>
        <begin position="678"/>
        <end position="705"/>
    </location>
</feature>
<feature type="compositionally biased region" description="Polar residues" evidence="2">
    <location>
        <begin position="134"/>
        <end position="154"/>
    </location>
</feature>
<protein>
    <submittedName>
        <fullName evidence="3">Uncharacterized protein</fullName>
    </submittedName>
</protein>
<feature type="region of interest" description="Disordered" evidence="2">
    <location>
        <begin position="193"/>
        <end position="229"/>
    </location>
</feature>
<name>A0A1B9GWS1_9TREE</name>
<feature type="region of interest" description="Disordered" evidence="2">
    <location>
        <begin position="86"/>
        <end position="117"/>
    </location>
</feature>
<feature type="compositionally biased region" description="Polar residues" evidence="2">
    <location>
        <begin position="431"/>
        <end position="455"/>
    </location>
</feature>
<feature type="compositionally biased region" description="Acidic residues" evidence="2">
    <location>
        <begin position="96"/>
        <end position="105"/>
    </location>
</feature>
<evidence type="ECO:0000313" key="3">
    <source>
        <dbReference type="EMBL" id="OCF35453.1"/>
    </source>
</evidence>
<dbReference type="EMBL" id="KI669499">
    <property type="protein sequence ID" value="OCF35453.1"/>
    <property type="molecule type" value="Genomic_DNA"/>
</dbReference>
<keyword evidence="1" id="KW-0175">Coiled coil</keyword>
<feature type="compositionally biased region" description="Polar residues" evidence="2">
    <location>
        <begin position="411"/>
        <end position="422"/>
    </location>
</feature>
<feature type="compositionally biased region" description="Low complexity" evidence="2">
    <location>
        <begin position="485"/>
        <end position="499"/>
    </location>
</feature>
<dbReference type="OrthoDB" id="2565072at2759"/>
<evidence type="ECO:0000313" key="4">
    <source>
        <dbReference type="Proteomes" id="UP000092666"/>
    </source>
</evidence>
<feature type="compositionally biased region" description="Pro residues" evidence="2">
    <location>
        <begin position="467"/>
        <end position="477"/>
    </location>
</feature>
<feature type="compositionally biased region" description="Polar residues" evidence="2">
    <location>
        <begin position="20"/>
        <end position="38"/>
    </location>
</feature>
<evidence type="ECO:0000256" key="1">
    <source>
        <dbReference type="SAM" id="Coils"/>
    </source>
</evidence>
<feature type="region of interest" description="Disordered" evidence="2">
    <location>
        <begin position="20"/>
        <end position="71"/>
    </location>
</feature>
<feature type="compositionally biased region" description="Low complexity" evidence="2">
    <location>
        <begin position="213"/>
        <end position="228"/>
    </location>
</feature>
<feature type="compositionally biased region" description="Low complexity" evidence="2">
    <location>
        <begin position="268"/>
        <end position="287"/>
    </location>
</feature>
<accession>A0A1B9GWS1</accession>
<sequence>MTSVHNHPCSPTIPKLLQSRASAVSSIPQSQTTQTFMNLSSPPPPLPPPRTLADISPTTSSPSLYSRVGHSSPRVQMAITTCRLRALSDSSTSGTEGEEEEEEEDDPRRMSMVGGPKVRKYTQVPWEEDWSAGPTHTHSQPPVPSSARNGTTTRNHSRGTSHERGAGPTIVGSADMFSGFSKHATRMISAATSNTSSYPYSSSNSKGRPRDPSVASNVTVSSTDSSNTMLDLSATRRGLAQILGVSHSHSQSQAHSTHSTGPSGVKHLLPSASGLSLASNQTTSTASSDDRSTPITPKLRSHSNGRLEISPTLAFTSSKKGRSNEPYSAINEDNQCMTLLPAIVPRTNTYKKPAPAIDPLAPTTLTASLTSATTGYTFAAPDRPLLSSGSPGFGLISLDAAQERERARNLPRTQPNGASEPSANELERSATHNISQHQRAETSYTQPRSNVQQMEMTPRPATTYAVPPIPDDPPNPLRPTTSCTSAPALASASGASSPPNRVRAKKSGLMRLFNKSDKAQNGHTPPLPTTSSAAVGAATPTSKGRDGRSSLWSDHHLPSTGVPAVPSDFLPGESAVWPTSKTGPKRAIPAHVIDNFGSSSDGVIGRGSKPQLELRPVSMTFTRGLPVDYLSSVNVATNGPDNGPAPSSPTALLKGHKDGDAISAELAKRLKEQILNTKKAWKMQLFEMEAQVRELRDELEETRTAALERQSGSCSACGCSCGGVGGNDSLSVNGGEQRSRRVIDRARVKTAGARGVFGSGSLYEWE</sequence>
<reference evidence="3 4" key="1">
    <citation type="submission" date="2013-07" db="EMBL/GenBank/DDBJ databases">
        <title>The Genome Sequence of Cryptococcus heveanensis BCC8398.</title>
        <authorList>
            <consortium name="The Broad Institute Genome Sequencing Platform"/>
            <person name="Cuomo C."/>
            <person name="Litvintseva A."/>
            <person name="Chen Y."/>
            <person name="Heitman J."/>
            <person name="Sun S."/>
            <person name="Springer D."/>
            <person name="Dromer F."/>
            <person name="Young S.K."/>
            <person name="Zeng Q."/>
            <person name="Gargeya S."/>
            <person name="Fitzgerald M."/>
            <person name="Abouelleil A."/>
            <person name="Alvarado L."/>
            <person name="Berlin A.M."/>
            <person name="Chapman S.B."/>
            <person name="Dewar J."/>
            <person name="Goldberg J."/>
            <person name="Griggs A."/>
            <person name="Gujja S."/>
            <person name="Hansen M."/>
            <person name="Howarth C."/>
            <person name="Imamovic A."/>
            <person name="Larimer J."/>
            <person name="McCowan C."/>
            <person name="Murphy C."/>
            <person name="Pearson M."/>
            <person name="Priest M."/>
            <person name="Roberts A."/>
            <person name="Saif S."/>
            <person name="Shea T."/>
            <person name="Sykes S."/>
            <person name="Wortman J."/>
            <person name="Nusbaum C."/>
            <person name="Birren B."/>
        </authorList>
    </citation>
    <scope>NUCLEOTIDE SEQUENCE [LARGE SCALE GENOMIC DNA]</scope>
    <source>
        <strain evidence="3 4">BCC8398</strain>
    </source>
</reference>
<feature type="region of interest" description="Disordered" evidence="2">
    <location>
        <begin position="129"/>
        <end position="171"/>
    </location>
</feature>
<feature type="compositionally biased region" description="Polar residues" evidence="2">
    <location>
        <begin position="521"/>
        <end position="533"/>
    </location>
</feature>